<sequence length="195" mass="22520">MWFAKLEDHRYYTHKDKEVQQGLRKRGEKKEDDQRYIQILVRRKDITGRYMLSPMNSSKGRNAEHSKKMGQFDRVAFKQSGESLFDREFDFDRGLKHTLAHANILKDGSLAQREQLDLLMEAERDIGRDGSFINELATEISRESYTSSIDLVEQITHGLGGLLGTLLEPVPPGVGIVQEQEPRKKKKKKGYRVGR</sequence>
<dbReference type="EMBL" id="LT906468">
    <property type="protein sequence ID" value="SNV60341.1"/>
    <property type="molecule type" value="Genomic_DNA"/>
</dbReference>
<dbReference type="Proteomes" id="UP000215355">
    <property type="component" value="Chromosome 1"/>
</dbReference>
<feature type="compositionally biased region" description="Basic residues" evidence="1">
    <location>
        <begin position="183"/>
        <end position="195"/>
    </location>
</feature>
<protein>
    <submittedName>
        <fullName evidence="2">Uncharacterized protein</fullName>
    </submittedName>
</protein>
<organism evidence="2 3">
    <name type="scientific">Sphingobacterium mizutaii</name>
    <dbReference type="NCBI Taxonomy" id="1010"/>
    <lineage>
        <taxon>Bacteria</taxon>
        <taxon>Pseudomonadati</taxon>
        <taxon>Bacteroidota</taxon>
        <taxon>Sphingobacteriia</taxon>
        <taxon>Sphingobacteriales</taxon>
        <taxon>Sphingobacteriaceae</taxon>
        <taxon>Sphingobacterium</taxon>
    </lineage>
</organism>
<dbReference type="KEGG" id="smiz:4412673_03598"/>
<evidence type="ECO:0000313" key="2">
    <source>
        <dbReference type="EMBL" id="SNV60341.1"/>
    </source>
</evidence>
<accession>A0AAJ5C1V8</accession>
<name>A0AAJ5C1V8_9SPHI</name>
<dbReference type="Pfam" id="PF18976">
    <property type="entry name" value="DUF5712"/>
    <property type="match status" value="1"/>
</dbReference>
<gene>
    <name evidence="2" type="ORF">SAMEA4412673_03598</name>
</gene>
<dbReference type="AlphaFoldDB" id="A0AAJ5C1V8"/>
<proteinExistence type="predicted"/>
<feature type="region of interest" description="Disordered" evidence="1">
    <location>
        <begin position="173"/>
        <end position="195"/>
    </location>
</feature>
<dbReference type="InterPro" id="IPR043766">
    <property type="entry name" value="BfmA-like"/>
</dbReference>
<reference evidence="2 3" key="1">
    <citation type="submission" date="2017-06" db="EMBL/GenBank/DDBJ databases">
        <authorList>
            <consortium name="Pathogen Informatics"/>
        </authorList>
    </citation>
    <scope>NUCLEOTIDE SEQUENCE [LARGE SCALE GENOMIC DNA]</scope>
    <source>
        <strain evidence="2 3">NCTC12149</strain>
    </source>
</reference>
<evidence type="ECO:0000313" key="3">
    <source>
        <dbReference type="Proteomes" id="UP000215355"/>
    </source>
</evidence>
<evidence type="ECO:0000256" key="1">
    <source>
        <dbReference type="SAM" id="MobiDB-lite"/>
    </source>
</evidence>